<sequence>MPLTRDITYQAARAVAEQLETHFAQHIEQARQQDSQDLATEPDAQVIEAILDTAFWASLRHEEGHATRVSLAYLPPEQTKQPLLFEKPLPFTANILTKIAPGVERPGIHLGVWGDGDELYVWGTTRNIPSLCFVVDVSEPGLLVIKHRRLEGFGKFANVAVLKGDRVKVVDEGHSNVPDCPEFLTSLLGFTSPSAMNDSANVLIQLAVSMREHRRGGTLLVVPSTSTTWRESIMQPILYAVNPAFGGLAELMRQDEEKKSRNVWQTALRREVDSIAGLTAIDGATIINDDYDLLAFGTKIGRPVGNAPVEQVLLTEPIIGTEATIVRPSHLGGTRHLSAAQFVQDQHDTLALVASQDGRFTIFTWSKCEQIVQAHQIDALLL</sequence>
<dbReference type="KEGG" id="pko:PKOR_20200"/>
<evidence type="ECO:0000313" key="2">
    <source>
        <dbReference type="EMBL" id="AKD04986.1"/>
    </source>
</evidence>
<dbReference type="RefSeq" id="WP_046313100.1">
    <property type="nucleotide sequence ID" value="NZ_CBCSCY010000071.1"/>
</dbReference>
<gene>
    <name evidence="2" type="ORF">PKOR_20200</name>
</gene>
<dbReference type="Gene3D" id="3.40.1700.10">
    <property type="entry name" value="DNA integrity scanning protein, DisA, N-terminal domain"/>
    <property type="match status" value="1"/>
</dbReference>
<keyword evidence="3" id="KW-1185">Reference proteome</keyword>
<proteinExistence type="predicted"/>
<protein>
    <recommendedName>
        <fullName evidence="1">Probable sensor domain-containing protein</fullName>
    </recommendedName>
</protein>
<reference evidence="2 3" key="1">
    <citation type="journal article" date="2015" name="Sci. Rep.">
        <title>Unraveling adaptation of Pontibacter korlensis to radiation and infertility in desert through complete genome and comparative transcriptomic analysis.</title>
        <authorList>
            <person name="Dai J."/>
            <person name="Dai W."/>
            <person name="Qiu C."/>
            <person name="Yang Z."/>
            <person name="Zhang Y."/>
            <person name="Zhou M."/>
            <person name="Zhang L."/>
            <person name="Fang C."/>
            <person name="Gao Q."/>
            <person name="Yang Q."/>
            <person name="Li X."/>
            <person name="Wang Z."/>
            <person name="Wang Z."/>
            <person name="Jia Z."/>
            <person name="Chen X."/>
        </authorList>
    </citation>
    <scope>NUCLEOTIDE SEQUENCE [LARGE SCALE GENOMIC DNA]</scope>
    <source>
        <strain evidence="2 3">X14-1T</strain>
    </source>
</reference>
<dbReference type="Pfam" id="PF21751">
    <property type="entry name" value="DACNV"/>
    <property type="match status" value="1"/>
</dbReference>
<evidence type="ECO:0000259" key="1">
    <source>
        <dbReference type="Pfam" id="PF21751"/>
    </source>
</evidence>
<name>A0A0E3UZ34_9BACT</name>
<organism evidence="2 3">
    <name type="scientific">Pontibacter korlensis</name>
    <dbReference type="NCBI Taxonomy" id="400092"/>
    <lineage>
        <taxon>Bacteria</taxon>
        <taxon>Pseudomonadati</taxon>
        <taxon>Bacteroidota</taxon>
        <taxon>Cytophagia</taxon>
        <taxon>Cytophagales</taxon>
        <taxon>Hymenobacteraceae</taxon>
        <taxon>Pontibacter</taxon>
    </lineage>
</organism>
<dbReference type="EMBL" id="CP009621">
    <property type="protein sequence ID" value="AKD04986.1"/>
    <property type="molecule type" value="Genomic_DNA"/>
</dbReference>
<dbReference type="InterPro" id="IPR048551">
    <property type="entry name" value="DACNV"/>
</dbReference>
<accession>A0A0E3UZ34</accession>
<dbReference type="HOGENOM" id="CLU_720988_0_0_10"/>
<dbReference type="InterPro" id="IPR036888">
    <property type="entry name" value="DNA_integrity_DisA_N_sf"/>
</dbReference>
<dbReference type="AlphaFoldDB" id="A0A0E3UZ34"/>
<evidence type="ECO:0000313" key="3">
    <source>
        <dbReference type="Proteomes" id="UP000033109"/>
    </source>
</evidence>
<dbReference type="PATRIC" id="fig|400092.3.peg.4426"/>
<dbReference type="STRING" id="400092.PKOR_20200"/>
<feature type="domain" description="Probable sensor" evidence="1">
    <location>
        <begin position="37"/>
        <end position="125"/>
    </location>
</feature>
<dbReference type="OrthoDB" id="782779at2"/>
<dbReference type="Proteomes" id="UP000033109">
    <property type="component" value="Chromosome"/>
</dbReference>